<evidence type="ECO:0000313" key="2">
    <source>
        <dbReference type="Proteomes" id="UP000749010"/>
    </source>
</evidence>
<sequence length="188" mass="21379">MCHALLQSPNFFRLLLRIDEELASETHAAGCRCGGVLHRANYPRKPRACLSEVRGDFESRFSFCCHRCRRRTTSMSVRFLGRRVYLALAVVLGSARHAGQNPAATRLSGTLNVPLLTLRRWRHWWQGEFPQTSLWQATCARFMPPVVSDLFPASLLERFSGNAEEALMRLLVFLSPLTVRPIDLPEGR</sequence>
<organism evidence="1 2">
    <name type="scientific">Candidatus Accumulibacter phosphatis</name>
    <dbReference type="NCBI Taxonomy" id="327160"/>
    <lineage>
        <taxon>Bacteria</taxon>
        <taxon>Pseudomonadati</taxon>
        <taxon>Pseudomonadota</taxon>
        <taxon>Betaproteobacteria</taxon>
        <taxon>Candidatus Accumulibacter</taxon>
    </lineage>
</organism>
<keyword evidence="2" id="KW-1185">Reference proteome</keyword>
<proteinExistence type="predicted"/>
<dbReference type="EMBL" id="SPMY01000068">
    <property type="protein sequence ID" value="NMQ29771.1"/>
    <property type="molecule type" value="Genomic_DNA"/>
</dbReference>
<name>A0ABX1TZS9_9PROT</name>
<reference evidence="1 2" key="1">
    <citation type="submission" date="2019-03" db="EMBL/GenBank/DDBJ databases">
        <title>Metabolic reconstructions from genomes of highly enriched 'Candidatus Accumulibacter' and 'Candidatus Competibacter' bioreactor populations.</title>
        <authorList>
            <person name="Annavajhala M.K."/>
            <person name="Welles L."/>
            <person name="Abbas B."/>
            <person name="Sorokin D."/>
            <person name="Park H."/>
            <person name="Van Loosdrecht M."/>
            <person name="Chandran K."/>
        </authorList>
    </citation>
    <scope>NUCLEOTIDE SEQUENCE [LARGE SCALE GENOMIC DNA]</scope>
    <source>
        <strain evidence="1 2">SBR_S</strain>
    </source>
</reference>
<protein>
    <recommendedName>
        <fullName evidence="3">Transposase</fullName>
    </recommendedName>
</protein>
<dbReference type="RefSeq" id="WP_169068224.1">
    <property type="nucleotide sequence ID" value="NZ_SPMY01000068.1"/>
</dbReference>
<evidence type="ECO:0000313" key="1">
    <source>
        <dbReference type="EMBL" id="NMQ29771.1"/>
    </source>
</evidence>
<evidence type="ECO:0008006" key="3">
    <source>
        <dbReference type="Google" id="ProtNLM"/>
    </source>
</evidence>
<dbReference type="Proteomes" id="UP000749010">
    <property type="component" value="Unassembled WGS sequence"/>
</dbReference>
<gene>
    <name evidence="1" type="ORF">E4Q23_19590</name>
</gene>
<comment type="caution">
    <text evidence="1">The sequence shown here is derived from an EMBL/GenBank/DDBJ whole genome shotgun (WGS) entry which is preliminary data.</text>
</comment>
<accession>A0ABX1TZS9</accession>